<organism evidence="6 7">
    <name type="scientific">Cryptosporidium muris (strain RN66)</name>
    <dbReference type="NCBI Taxonomy" id="441375"/>
    <lineage>
        <taxon>Eukaryota</taxon>
        <taxon>Sar</taxon>
        <taxon>Alveolata</taxon>
        <taxon>Apicomplexa</taxon>
        <taxon>Conoidasida</taxon>
        <taxon>Coccidia</taxon>
        <taxon>Eucoccidiorida</taxon>
        <taxon>Eimeriorina</taxon>
        <taxon>Cryptosporidiidae</taxon>
        <taxon>Cryptosporidium</taxon>
    </lineage>
</organism>
<evidence type="ECO:0000256" key="3">
    <source>
        <dbReference type="PROSITE-ProRule" id="PRU10133"/>
    </source>
</evidence>
<dbReference type="eggNOG" id="KOG0417">
    <property type="taxonomic scope" value="Eukaryota"/>
</dbReference>
<dbReference type="Proteomes" id="UP000001460">
    <property type="component" value="Unassembled WGS sequence"/>
</dbReference>
<feature type="domain" description="UBC core" evidence="5">
    <location>
        <begin position="3"/>
        <end position="151"/>
    </location>
</feature>
<keyword evidence="1" id="KW-0808">Transferase</keyword>
<proteinExistence type="inferred from homology"/>
<name>B6ABS0_CRYMR</name>
<dbReference type="SMART" id="SM00212">
    <property type="entry name" value="UBCc"/>
    <property type="match status" value="1"/>
</dbReference>
<dbReference type="CDD" id="cd23812">
    <property type="entry name" value="UBCc_ScPEX4-like"/>
    <property type="match status" value="1"/>
</dbReference>
<dbReference type="InterPro" id="IPR016135">
    <property type="entry name" value="UBQ-conjugating_enzyme/RWD"/>
</dbReference>
<evidence type="ECO:0000313" key="6">
    <source>
        <dbReference type="EMBL" id="EEA05273.1"/>
    </source>
</evidence>
<evidence type="ECO:0000256" key="1">
    <source>
        <dbReference type="ARBA" id="ARBA00022679"/>
    </source>
</evidence>
<keyword evidence="6" id="KW-0436">Ligase</keyword>
<comment type="similarity">
    <text evidence="4">Belongs to the ubiquitin-conjugating enzyme family.</text>
</comment>
<evidence type="ECO:0000256" key="2">
    <source>
        <dbReference type="ARBA" id="ARBA00022786"/>
    </source>
</evidence>
<dbReference type="GO" id="GO:0016740">
    <property type="term" value="F:transferase activity"/>
    <property type="evidence" value="ECO:0007669"/>
    <property type="project" value="UniProtKB-KW"/>
</dbReference>
<dbReference type="GO" id="GO:0016874">
    <property type="term" value="F:ligase activity"/>
    <property type="evidence" value="ECO:0007669"/>
    <property type="project" value="UniProtKB-KW"/>
</dbReference>
<dbReference type="AlphaFoldDB" id="B6ABS0"/>
<dbReference type="Pfam" id="PF00179">
    <property type="entry name" value="UQ_con"/>
    <property type="match status" value="1"/>
</dbReference>
<keyword evidence="4" id="KW-0067">ATP-binding</keyword>
<dbReference type="STRING" id="441375.B6ABS0"/>
<keyword evidence="7" id="KW-1185">Reference proteome</keyword>
<gene>
    <name evidence="6" type="ORF">CMU_022780</name>
</gene>
<protein>
    <submittedName>
        <fullName evidence="6">Ubiquitin-conjugating enzyme family protein</fullName>
        <ecNumber evidence="6">6.3.2.19</ecNumber>
    </submittedName>
</protein>
<evidence type="ECO:0000259" key="5">
    <source>
        <dbReference type="PROSITE" id="PS50127"/>
    </source>
</evidence>
<dbReference type="PANTHER" id="PTHR24067">
    <property type="entry name" value="UBIQUITIN-CONJUGATING ENZYME E2"/>
    <property type="match status" value="1"/>
</dbReference>
<dbReference type="PROSITE" id="PS50127">
    <property type="entry name" value="UBC_2"/>
    <property type="match status" value="1"/>
</dbReference>
<dbReference type="GeneID" id="6994716"/>
<keyword evidence="4" id="KW-0547">Nucleotide-binding</keyword>
<dbReference type="InterPro" id="IPR023313">
    <property type="entry name" value="UBQ-conjugating_AS"/>
</dbReference>
<dbReference type="OMA" id="WRAVMKG"/>
<accession>B6ABS0</accession>
<feature type="active site" description="Glycyl thioester intermediate" evidence="3">
    <location>
        <position position="88"/>
    </location>
</feature>
<evidence type="ECO:0000256" key="4">
    <source>
        <dbReference type="RuleBase" id="RU362109"/>
    </source>
</evidence>
<keyword evidence="2 4" id="KW-0833">Ubl conjugation pathway</keyword>
<dbReference type="PROSITE" id="PS00183">
    <property type="entry name" value="UBC_1"/>
    <property type="match status" value="1"/>
</dbReference>
<dbReference type="Gene3D" id="3.10.110.10">
    <property type="entry name" value="Ubiquitin Conjugating Enzyme"/>
    <property type="match status" value="1"/>
</dbReference>
<reference evidence="6" key="1">
    <citation type="submission" date="2008-06" db="EMBL/GenBank/DDBJ databases">
        <authorList>
            <person name="Lorenzi H."/>
            <person name="Inman J."/>
            <person name="Miller J."/>
            <person name="Schobel S."/>
            <person name="Amedeo P."/>
            <person name="Caler E.V."/>
            <person name="da Silva J."/>
        </authorList>
    </citation>
    <scope>NUCLEOTIDE SEQUENCE [LARGE SCALE GENOMIC DNA]</scope>
    <source>
        <strain evidence="6">RN66</strain>
    </source>
</reference>
<evidence type="ECO:0000313" key="7">
    <source>
        <dbReference type="Proteomes" id="UP000001460"/>
    </source>
</evidence>
<dbReference type="SUPFAM" id="SSF54495">
    <property type="entry name" value="UBC-like"/>
    <property type="match status" value="1"/>
</dbReference>
<dbReference type="InterPro" id="IPR050113">
    <property type="entry name" value="Ub_conjugating_enzyme"/>
</dbReference>
<dbReference type="EMBL" id="DS989727">
    <property type="protein sequence ID" value="EEA05273.1"/>
    <property type="molecule type" value="Genomic_DNA"/>
</dbReference>
<dbReference type="GO" id="GO:0005524">
    <property type="term" value="F:ATP binding"/>
    <property type="evidence" value="ECO:0007669"/>
    <property type="project" value="UniProtKB-UniRule"/>
</dbReference>
<dbReference type="InterPro" id="IPR000608">
    <property type="entry name" value="UBC"/>
</dbReference>
<dbReference type="RefSeq" id="XP_002139622.1">
    <property type="nucleotide sequence ID" value="XM_002139586.1"/>
</dbReference>
<sequence length="153" mass="17322">MSSCRNRLIIEAREAQKYSDSDIKLGPRDDNLHEWVAKIIGPIGSPYENGIFELNFKIPPQYPLFPPSVIFVTPLFHPNVNFQTGELCLDVIKNNWSPAWTLQSVCRAITALLYDPNAESPLNCDAGNIIRSGDMKAFNNMAKMYVIEYAQEK</sequence>
<dbReference type="EC" id="6.3.2.19" evidence="6"/>
<dbReference type="OrthoDB" id="9973183at2759"/>
<dbReference type="VEuPathDB" id="CryptoDB:CMU_022780"/>